<dbReference type="Pfam" id="PF01179">
    <property type="entry name" value="Cu_amine_oxid"/>
    <property type="match status" value="1"/>
</dbReference>
<dbReference type="PANTHER" id="PTHR10638:SF86">
    <property type="entry name" value="COPPER AMINE OXIDASE 1-RELATED"/>
    <property type="match status" value="1"/>
</dbReference>
<dbReference type="EMBL" id="JAACNO010002352">
    <property type="protein sequence ID" value="KAF4133958.1"/>
    <property type="molecule type" value="Genomic_DNA"/>
</dbReference>
<organism evidence="5 7">
    <name type="scientific">Phytophthora infestans</name>
    <name type="common">Potato late blight agent</name>
    <name type="synonym">Botrytis infestans</name>
    <dbReference type="NCBI Taxonomy" id="4787"/>
    <lineage>
        <taxon>Eukaryota</taxon>
        <taxon>Sar</taxon>
        <taxon>Stramenopiles</taxon>
        <taxon>Oomycota</taxon>
        <taxon>Peronosporomycetes</taxon>
        <taxon>Peronosporales</taxon>
        <taxon>Peronosporaceae</taxon>
        <taxon>Phytophthora</taxon>
    </lineage>
</organism>
<keyword evidence="7" id="KW-1185">Reference proteome</keyword>
<protein>
    <recommendedName>
        <fullName evidence="3">Amine oxidase</fullName>
        <ecNumber evidence="3">1.4.3.-</ecNumber>
    </recommendedName>
</protein>
<accession>A0A833SUP9</accession>
<dbReference type="InterPro" id="IPR015798">
    <property type="entry name" value="Cu_amine_oxidase_C"/>
</dbReference>
<dbReference type="EMBL" id="WSZM01000184">
    <property type="protein sequence ID" value="KAF4038938.1"/>
    <property type="molecule type" value="Genomic_DNA"/>
</dbReference>
<name>A0A833SUP9_PHYIN</name>
<comment type="PTM">
    <text evidence="3">Topaquinone (TPQ) is generated by copper-dependent autoxidation of a specific tyrosyl residue.</text>
</comment>
<dbReference type="Proteomes" id="UP000704712">
    <property type="component" value="Unassembled WGS sequence"/>
</dbReference>
<evidence type="ECO:0000256" key="3">
    <source>
        <dbReference type="RuleBase" id="RU000672"/>
    </source>
</evidence>
<dbReference type="Gene3D" id="2.70.98.20">
    <property type="entry name" value="Copper amine oxidase, catalytic domain"/>
    <property type="match status" value="1"/>
</dbReference>
<dbReference type="Proteomes" id="UP000602510">
    <property type="component" value="Unassembled WGS sequence"/>
</dbReference>
<evidence type="ECO:0000259" key="4">
    <source>
        <dbReference type="Pfam" id="PF01179"/>
    </source>
</evidence>
<keyword evidence="3" id="KW-0801">TPQ</keyword>
<comment type="similarity">
    <text evidence="3">Belongs to the copper/topaquinone oxidase family.</text>
</comment>
<dbReference type="GO" id="GO:0008131">
    <property type="term" value="F:primary methylamine oxidase activity"/>
    <property type="evidence" value="ECO:0007669"/>
    <property type="project" value="InterPro"/>
</dbReference>
<dbReference type="InterPro" id="IPR036460">
    <property type="entry name" value="Cu_amine_oxidase_C_sf"/>
</dbReference>
<keyword evidence="3" id="KW-0560">Oxidoreductase</keyword>
<evidence type="ECO:0000313" key="6">
    <source>
        <dbReference type="EMBL" id="KAF4133958.1"/>
    </source>
</evidence>
<comment type="cofactor">
    <cofactor evidence="3">
        <name>Cu cation</name>
        <dbReference type="ChEBI" id="CHEBI:23378"/>
    </cofactor>
    <text evidence="3">Contains 1 topaquinone per subunit.</text>
</comment>
<reference evidence="5" key="1">
    <citation type="submission" date="2020-04" db="EMBL/GenBank/DDBJ databases">
        <title>Hybrid Assembly of Korean Phytophthora infestans isolates.</title>
        <authorList>
            <person name="Prokchorchik M."/>
            <person name="Lee Y."/>
            <person name="Seo J."/>
            <person name="Cho J.-H."/>
            <person name="Park Y.-E."/>
            <person name="Jang D.-C."/>
            <person name="Im J.-S."/>
            <person name="Choi J.-G."/>
            <person name="Park H.-J."/>
            <person name="Lee G.-B."/>
            <person name="Lee Y.-G."/>
            <person name="Hong S.-Y."/>
            <person name="Cho K."/>
            <person name="Sohn K.H."/>
        </authorList>
    </citation>
    <scope>NUCLEOTIDE SEQUENCE</scope>
    <source>
        <strain evidence="5">KR_1_A1</strain>
        <strain evidence="6">KR_2_A2</strain>
    </source>
</reference>
<evidence type="ECO:0000313" key="5">
    <source>
        <dbReference type="EMBL" id="KAF4038938.1"/>
    </source>
</evidence>
<dbReference type="AlphaFoldDB" id="A0A833SUP9"/>
<comment type="subunit">
    <text evidence="2">Homodimer.</text>
</comment>
<keyword evidence="3" id="KW-0479">Metal-binding</keyword>
<keyword evidence="3" id="KW-0186">Copper</keyword>
<proteinExistence type="inferred from homology"/>
<comment type="caution">
    <text evidence="5">The sequence shown here is derived from an EMBL/GenBank/DDBJ whole genome shotgun (WGS) entry which is preliminary data.</text>
</comment>
<comment type="cofactor">
    <cofactor evidence="1">
        <name>Cu cation</name>
        <dbReference type="ChEBI" id="CHEBI:23378"/>
    </cofactor>
</comment>
<sequence length="187" mass="21188">MTVGNNDYGFYWYFYLDGKIELECKATGIVFSSMRPEGSHDFATEMVPRLGAPCHQQLFSARLDVAIDGNKCHVNELEVMRLPISPDNPVTNAFKRVATRLERESDAQRETDNKLGRVRLIASTEMTNRLENPTGYIQYPEGAPLLVAADESSIAKRAQYAKKHLWVTQYARDEMWATGYTPNQHPG</sequence>
<dbReference type="InterPro" id="IPR000269">
    <property type="entry name" value="Cu_amine_oxidase"/>
</dbReference>
<evidence type="ECO:0000313" key="7">
    <source>
        <dbReference type="Proteomes" id="UP000602510"/>
    </source>
</evidence>
<dbReference type="GO" id="GO:0005507">
    <property type="term" value="F:copper ion binding"/>
    <property type="evidence" value="ECO:0007669"/>
    <property type="project" value="InterPro"/>
</dbReference>
<dbReference type="GO" id="GO:0009308">
    <property type="term" value="P:amine metabolic process"/>
    <property type="evidence" value="ECO:0007669"/>
    <property type="project" value="UniProtKB-UniRule"/>
</dbReference>
<feature type="domain" description="Copper amine oxidase catalytic" evidence="4">
    <location>
        <begin position="1"/>
        <end position="186"/>
    </location>
</feature>
<dbReference type="GO" id="GO:0048038">
    <property type="term" value="F:quinone binding"/>
    <property type="evidence" value="ECO:0007669"/>
    <property type="project" value="InterPro"/>
</dbReference>
<evidence type="ECO:0000256" key="1">
    <source>
        <dbReference type="ARBA" id="ARBA00001935"/>
    </source>
</evidence>
<dbReference type="SUPFAM" id="SSF49998">
    <property type="entry name" value="Amine oxidase catalytic domain"/>
    <property type="match status" value="1"/>
</dbReference>
<gene>
    <name evidence="5" type="ORF">GN244_ATG08921</name>
    <name evidence="6" type="ORF">GN958_ATG16857</name>
</gene>
<evidence type="ECO:0000256" key="2">
    <source>
        <dbReference type="ARBA" id="ARBA00011738"/>
    </source>
</evidence>
<dbReference type="PANTHER" id="PTHR10638">
    <property type="entry name" value="COPPER AMINE OXIDASE"/>
    <property type="match status" value="1"/>
</dbReference>
<dbReference type="EC" id="1.4.3.-" evidence="3"/>